<dbReference type="PANTHER" id="PTHR30005">
    <property type="entry name" value="EXOPOLYPHOSPHATASE"/>
    <property type="match status" value="1"/>
</dbReference>
<feature type="domain" description="Ppx/GppA phosphatase N-terminal" evidence="1">
    <location>
        <begin position="28"/>
        <end position="288"/>
    </location>
</feature>
<dbReference type="Pfam" id="PF02541">
    <property type="entry name" value="Ppx-GppA"/>
    <property type="match status" value="1"/>
</dbReference>
<name>A0A128EDC3_9BACT</name>
<dbReference type="RefSeq" id="WP_075540064.1">
    <property type="nucleotide sequence ID" value="NZ_CP053844.1"/>
</dbReference>
<dbReference type="Gene3D" id="3.30.420.40">
    <property type="match status" value="1"/>
</dbReference>
<dbReference type="InterPro" id="IPR043129">
    <property type="entry name" value="ATPase_NBD"/>
</dbReference>
<evidence type="ECO:0000313" key="3">
    <source>
        <dbReference type="Proteomes" id="UP000069632"/>
    </source>
</evidence>
<dbReference type="InterPro" id="IPR050273">
    <property type="entry name" value="GppA/Ppx_hydrolase"/>
</dbReference>
<evidence type="ECO:0000313" key="2">
    <source>
        <dbReference type="EMBL" id="CZE46960.1"/>
    </source>
</evidence>
<dbReference type="Proteomes" id="UP000069632">
    <property type="component" value="Unassembled WGS sequence"/>
</dbReference>
<evidence type="ECO:0000259" key="1">
    <source>
        <dbReference type="Pfam" id="PF02541"/>
    </source>
</evidence>
<reference evidence="2 3" key="1">
    <citation type="submission" date="2016-02" db="EMBL/GenBank/DDBJ databases">
        <authorList>
            <consortium name="Pathogen Informatics"/>
        </authorList>
    </citation>
    <scope>NUCLEOTIDE SEQUENCE [LARGE SCALE GENOMIC DNA]</scope>
    <source>
        <strain evidence="2 3">RC20</strain>
    </source>
</reference>
<dbReference type="GO" id="GO:0006357">
    <property type="term" value="P:regulation of transcription by RNA polymerase II"/>
    <property type="evidence" value="ECO:0007669"/>
    <property type="project" value="TreeGrafter"/>
</dbReference>
<dbReference type="OrthoDB" id="9793035at2"/>
<dbReference type="EMBL" id="FIZP01000002">
    <property type="protein sequence ID" value="CZE46960.1"/>
    <property type="molecule type" value="Genomic_DNA"/>
</dbReference>
<dbReference type="Gene3D" id="3.30.420.150">
    <property type="entry name" value="Exopolyphosphatase. Domain 2"/>
    <property type="match status" value="1"/>
</dbReference>
<dbReference type="PANTHER" id="PTHR30005:SF0">
    <property type="entry name" value="RETROGRADE REGULATION PROTEIN 2"/>
    <property type="match status" value="1"/>
</dbReference>
<keyword evidence="3" id="KW-1185">Reference proteome</keyword>
<dbReference type="InterPro" id="IPR003695">
    <property type="entry name" value="Ppx_GppA_N"/>
</dbReference>
<organism evidence="2 3">
    <name type="scientific">Campylobacter geochelonis</name>
    <dbReference type="NCBI Taxonomy" id="1780362"/>
    <lineage>
        <taxon>Bacteria</taxon>
        <taxon>Pseudomonadati</taxon>
        <taxon>Campylobacterota</taxon>
        <taxon>Epsilonproteobacteria</taxon>
        <taxon>Campylobacterales</taxon>
        <taxon>Campylobacteraceae</taxon>
        <taxon>Campylobacter</taxon>
    </lineage>
</organism>
<dbReference type="SUPFAM" id="SSF53067">
    <property type="entry name" value="Actin-like ATPase domain"/>
    <property type="match status" value="2"/>
</dbReference>
<protein>
    <submittedName>
        <fullName evidence="2">Ppx/GppA family phosphatase</fullName>
    </submittedName>
</protein>
<sequence length="295" mass="33163">MVIGIDLGSNTIRAALMSDDYMILKSMEFIVGSARGLKEGKKLNALAKERICKALETIKNEFEFNNFAHVGVATEAFRMASDSVEFFSQIKTKFGINFKIIDGKSEAKFIELAVKTRLEKLRFSTMDLLIIDLGGASTEVAFNGHYESFKFGIVRFHNEFLTYENMQNHADEVVKDAKEFIINSNSKNIVLTSGVPTTMVALNLGLDYASYNPNLVNGQKIKFSDFDKTAKEILALDDEEASKKVGENRAVYIVGATFLLKSLLKDFKEHEFVVVDDGLREGIMIDYINKTKERK</sequence>
<dbReference type="AlphaFoldDB" id="A0A128EDC3"/>
<gene>
    <name evidence="2" type="ORF">ERS672216_00642</name>
</gene>
<accession>A0A128EDC3</accession>
<proteinExistence type="predicted"/>